<gene>
    <name evidence="1" type="ORF">A3860_34210</name>
</gene>
<reference evidence="1 2" key="1">
    <citation type="submission" date="2016-03" db="EMBL/GenBank/DDBJ databases">
        <title>Niastella vici sp. nov., isolated from farmland soil.</title>
        <authorList>
            <person name="Chen L."/>
            <person name="Wang D."/>
            <person name="Yang S."/>
            <person name="Wang G."/>
        </authorList>
    </citation>
    <scope>NUCLEOTIDE SEQUENCE [LARGE SCALE GENOMIC DNA]</scope>
    <source>
        <strain evidence="1 2">DJ57</strain>
    </source>
</reference>
<proteinExistence type="predicted"/>
<dbReference type="RefSeq" id="WP_081153451.1">
    <property type="nucleotide sequence ID" value="NZ_LVYD01000065.1"/>
</dbReference>
<organism evidence="1 2">
    <name type="scientific">Niastella vici</name>
    <dbReference type="NCBI Taxonomy" id="1703345"/>
    <lineage>
        <taxon>Bacteria</taxon>
        <taxon>Pseudomonadati</taxon>
        <taxon>Bacteroidota</taxon>
        <taxon>Chitinophagia</taxon>
        <taxon>Chitinophagales</taxon>
        <taxon>Chitinophagaceae</taxon>
        <taxon>Niastella</taxon>
    </lineage>
</organism>
<dbReference type="Proteomes" id="UP000192796">
    <property type="component" value="Unassembled WGS sequence"/>
</dbReference>
<evidence type="ECO:0000313" key="1">
    <source>
        <dbReference type="EMBL" id="OQP60136.1"/>
    </source>
</evidence>
<sequence length="290" mass="33070">MQFSLTNNLVIGSPSDPLVYLIAEALEESEYPFVIIDDLSSLQATINFNSSDCNIKLVTKEGAKTKLEHDSLIIYLYPIIGNHRGVNWIDKEYSVSEIRAMFSALLEMSQGPVINRPSLGIDMKIWDRCEVRQLARQLGIPTYNEQLFKGAELAKIFENNILLSVIDLSDHHNFLLYDQGQLDGEKMYFAGKWDAESEYIICLKIDDRSFYFSYSHKSNMSYVELPLSSIEKYVGDLLGYFKLDIAFCVFIIDKMGPQFSFISTYSPVPLPIKVKEEIKSCLKKSSGCFH</sequence>
<evidence type="ECO:0000313" key="2">
    <source>
        <dbReference type="Proteomes" id="UP000192796"/>
    </source>
</evidence>
<dbReference type="STRING" id="1703345.A3860_34210"/>
<accession>A0A1V9FPE8</accession>
<keyword evidence="2" id="KW-1185">Reference proteome</keyword>
<protein>
    <submittedName>
        <fullName evidence="1">Uncharacterized protein</fullName>
    </submittedName>
</protein>
<comment type="caution">
    <text evidence="1">The sequence shown here is derived from an EMBL/GenBank/DDBJ whole genome shotgun (WGS) entry which is preliminary data.</text>
</comment>
<name>A0A1V9FPE8_9BACT</name>
<dbReference type="AlphaFoldDB" id="A0A1V9FPE8"/>
<dbReference type="EMBL" id="LVYD01000065">
    <property type="protein sequence ID" value="OQP60136.1"/>
    <property type="molecule type" value="Genomic_DNA"/>
</dbReference>